<dbReference type="Pfam" id="PF00106">
    <property type="entry name" value="adh_short"/>
    <property type="match status" value="1"/>
</dbReference>
<dbReference type="InterPro" id="IPR002347">
    <property type="entry name" value="SDR_fam"/>
</dbReference>
<name>A0A848H0J9_9BACT</name>
<evidence type="ECO:0000313" key="4">
    <source>
        <dbReference type="EMBL" id="NML41348.1"/>
    </source>
</evidence>
<dbReference type="RefSeq" id="WP_169228431.1">
    <property type="nucleotide sequence ID" value="NZ_JABBGC010000004.1"/>
</dbReference>
<dbReference type="Gene3D" id="3.40.50.720">
    <property type="entry name" value="NAD(P)-binding Rossmann-like Domain"/>
    <property type="match status" value="1"/>
</dbReference>
<evidence type="ECO:0000256" key="1">
    <source>
        <dbReference type="ARBA" id="ARBA00006484"/>
    </source>
</evidence>
<accession>A0A848H0J9</accession>
<dbReference type="GO" id="GO:0016491">
    <property type="term" value="F:oxidoreductase activity"/>
    <property type="evidence" value="ECO:0007669"/>
    <property type="project" value="UniProtKB-KW"/>
</dbReference>
<dbReference type="Proteomes" id="UP000583266">
    <property type="component" value="Unassembled WGS sequence"/>
</dbReference>
<evidence type="ECO:0000256" key="3">
    <source>
        <dbReference type="RuleBase" id="RU000363"/>
    </source>
</evidence>
<dbReference type="PANTHER" id="PTHR43976:SF16">
    <property type="entry name" value="SHORT-CHAIN DEHYDROGENASE_REDUCTASE FAMILY PROTEIN"/>
    <property type="match status" value="1"/>
</dbReference>
<organism evidence="4 5">
    <name type="scientific">Chitinophaga fulva</name>
    <dbReference type="NCBI Taxonomy" id="2728842"/>
    <lineage>
        <taxon>Bacteria</taxon>
        <taxon>Pseudomonadati</taxon>
        <taxon>Bacteroidota</taxon>
        <taxon>Chitinophagia</taxon>
        <taxon>Chitinophagales</taxon>
        <taxon>Chitinophagaceae</taxon>
        <taxon>Chitinophaga</taxon>
    </lineage>
</organism>
<dbReference type="SUPFAM" id="SSF51735">
    <property type="entry name" value="NAD(P)-binding Rossmann-fold domains"/>
    <property type="match status" value="1"/>
</dbReference>
<protein>
    <submittedName>
        <fullName evidence="4">SDR family NAD(P)-dependent oxidoreductase</fullName>
    </submittedName>
</protein>
<keyword evidence="2" id="KW-0560">Oxidoreductase</keyword>
<dbReference type="EMBL" id="JABBGC010000004">
    <property type="protein sequence ID" value="NML41348.1"/>
    <property type="molecule type" value="Genomic_DNA"/>
</dbReference>
<dbReference type="PRINTS" id="PR00080">
    <property type="entry name" value="SDRFAMILY"/>
</dbReference>
<keyword evidence="5" id="KW-1185">Reference proteome</keyword>
<dbReference type="InterPro" id="IPR036291">
    <property type="entry name" value="NAD(P)-bd_dom_sf"/>
</dbReference>
<evidence type="ECO:0000256" key="2">
    <source>
        <dbReference type="ARBA" id="ARBA00023002"/>
    </source>
</evidence>
<dbReference type="PANTHER" id="PTHR43976">
    <property type="entry name" value="SHORT CHAIN DEHYDROGENASE"/>
    <property type="match status" value="1"/>
</dbReference>
<comment type="caution">
    <text evidence="4">The sequence shown here is derived from an EMBL/GenBank/DDBJ whole genome shotgun (WGS) entry which is preliminary data.</text>
</comment>
<reference evidence="4 5" key="1">
    <citation type="submission" date="2020-04" db="EMBL/GenBank/DDBJ databases">
        <title>Chitinophaga sp. G-6-1-13 sp. nov., isolated from soil.</title>
        <authorList>
            <person name="Dahal R.H."/>
            <person name="Chaudhary D.K."/>
        </authorList>
    </citation>
    <scope>NUCLEOTIDE SEQUENCE [LARGE SCALE GENOMIC DNA]</scope>
    <source>
        <strain evidence="4 5">G-6-1-13</strain>
    </source>
</reference>
<dbReference type="PRINTS" id="PR00081">
    <property type="entry name" value="GDHRDH"/>
</dbReference>
<gene>
    <name evidence="4" type="ORF">HHL17_29415</name>
</gene>
<sequence length="274" mass="29699">MKQKVWLITGVSKGLGREIAKQAAATGDIVIGTVRTATDKAAFEEELNAKAHIIDLVKTDQIATLTATIIKEYGQIDILVNNAGYGAFGMIEEFNDNEVINQFNVNVISLWKLCQTVLPHMREKGRGTIVQISSRVGLMAAPGNGIYASSKFALEGMTEALKQEAAPFGIKVLLAEPGALRTDFFGASVQYAQNELPAYTEKLGSIRTNTKNINGKQPGDPIKAAKAIIEAVTNDSPIFRLPLTSGTIDIMKAKIIELQNCITQTEEIARSIDY</sequence>
<dbReference type="InterPro" id="IPR051911">
    <property type="entry name" value="SDR_oxidoreductase"/>
</dbReference>
<proteinExistence type="inferred from homology"/>
<dbReference type="AlphaFoldDB" id="A0A848H0J9"/>
<evidence type="ECO:0000313" key="5">
    <source>
        <dbReference type="Proteomes" id="UP000583266"/>
    </source>
</evidence>
<dbReference type="CDD" id="cd05374">
    <property type="entry name" value="17beta-HSD-like_SDR_c"/>
    <property type="match status" value="1"/>
</dbReference>
<comment type="similarity">
    <text evidence="1 3">Belongs to the short-chain dehydrogenases/reductases (SDR) family.</text>
</comment>